<dbReference type="PRINTS" id="PR00757">
    <property type="entry name" value="AMINEOXDASEF"/>
</dbReference>
<keyword evidence="4" id="KW-0812">Transmembrane</keyword>
<dbReference type="PANTHER" id="PTHR35394">
    <property type="entry name" value="DUF3176 DOMAIN-CONTAINING PROTEIN"/>
    <property type="match status" value="1"/>
</dbReference>
<feature type="transmembrane region" description="Helical" evidence="4">
    <location>
        <begin position="73"/>
        <end position="98"/>
    </location>
</feature>
<dbReference type="RefSeq" id="XP_038746964.1">
    <property type="nucleotide sequence ID" value="XM_038887922.1"/>
</dbReference>
<proteinExistence type="inferred from homology"/>
<evidence type="ECO:0000313" key="7">
    <source>
        <dbReference type="Proteomes" id="UP000781932"/>
    </source>
</evidence>
<dbReference type="SUPFAM" id="SSF51905">
    <property type="entry name" value="FAD/NAD(P)-binding domain"/>
    <property type="match status" value="1"/>
</dbReference>
<dbReference type="Pfam" id="PF11374">
    <property type="entry name" value="DUF3176"/>
    <property type="match status" value="1"/>
</dbReference>
<evidence type="ECO:0000256" key="3">
    <source>
        <dbReference type="PIRSR" id="PIRSR601613-1"/>
    </source>
</evidence>
<dbReference type="GeneID" id="62160996"/>
<reference evidence="6" key="1">
    <citation type="submission" date="2020-03" db="EMBL/GenBank/DDBJ databases">
        <authorList>
            <person name="He L."/>
        </authorList>
    </citation>
    <scope>NUCLEOTIDE SEQUENCE</scope>
    <source>
        <strain evidence="6">CkLH20</strain>
    </source>
</reference>
<accession>A0A9P6I6Z3</accession>
<dbReference type="Proteomes" id="UP000781932">
    <property type="component" value="Unassembled WGS sequence"/>
</dbReference>
<name>A0A9P6I6Z3_9PEZI</name>
<feature type="domain" description="Amine oxidase" evidence="5">
    <location>
        <begin position="593"/>
        <end position="1014"/>
    </location>
</feature>
<keyword evidence="7" id="KW-1185">Reference proteome</keyword>
<sequence length="1023" mass="111961">MLREQALQSNIQPDSTEVNVNETENNSLLYQPLNRLATLKQWAFELVTLFISVAAFVFMVILMMAVNEKPQPAWAYVVNINTLVAIFTTLLRAAVVLITAEVMGQAKWSWMASPRPLRHVKRFDDASKGAWGSLKFLLHTWKSPPTVLGALIVIASYAIGPFSQQAVKTYPCPIQAEGVARISIAERVAGLDSTRDPGFLSGEMSSVVINGLLSMLPDSSQLFDCDSGNCTFGSISGVTHSSAGVCSKCTDVRSGLLEFDDRGPTVNGRYQPEYRFHNNSDFGINTAVEPILFNMTTSTTYATPFMTSFLTLTAAGCVAKVNEKGQANRYCQHKYENMPKLSSDLDIAAANCTFYPCVRHYEGAITNGTLRERLISDEPMAFRDNLPIEEFYGEYVSMIRPCILNGESYDLSNITSVSRDGLNWTSWSSGGVSYEAPHQCLRVLPELEYVGITNFLADNLKGSCRLFDSSELWYSPDSFEKNYTSINTIGGINSKVKCETGWWLKALHMRGNATFEALAAAHNNMSMAITNRMRANGLTLSTTETSRSYKEGTVNQMSICANVVNTGLPTAAVKSDSNDVHQSHDVIVIGAGFAGLTAARDLSVRGLSVLLLEARDRIGGRTWTAKGQNDDYEMGGGWVHQLQPHIWSEVSRYGLTETKESFGNSPDSLCNIDGNVQSMQDAAASVFPLAEAFFNVDGDGGRIVMPQPTRPLYNREAIVKWDISVEERLGQMDITEHDKELLRMWMATAGLTDVSRIGFLSLLRLYALSGYDFQRYLEANGTFKIPGGTTALADMMFAEFKGASLFNRHVTSIASESTRATVKTKAGEEFSASHVICTVPVHCLADIEFLPPLPPSFTSTVHYNLGGKLHIHSPNSAAKFFGVTTPSKTACFGFTESASKTGGVNIVAFQSSRLEAADRPPLTILSEALDNLKPGSVELGNINEYLWHDWRSDQFSKGAWPVYPAKALSGTLGHLMENRMVSDTLTLAGSDYADGWVGYMDGAIEQGRCAALAIANKLCKSSS</sequence>
<dbReference type="InterPro" id="IPR036188">
    <property type="entry name" value="FAD/NAD-bd_sf"/>
</dbReference>
<keyword evidence="4" id="KW-1133">Transmembrane helix</keyword>
<keyword evidence="4" id="KW-0274">FAD</keyword>
<keyword evidence="4" id="KW-0472">Membrane</keyword>
<evidence type="ECO:0000256" key="2">
    <source>
        <dbReference type="ARBA" id="ARBA00023002"/>
    </source>
</evidence>
<dbReference type="EMBL" id="JAATWM020000014">
    <property type="protein sequence ID" value="KAF9877503.1"/>
    <property type="molecule type" value="Genomic_DNA"/>
</dbReference>
<keyword evidence="4" id="KW-0285">Flavoprotein</keyword>
<evidence type="ECO:0000256" key="1">
    <source>
        <dbReference type="ARBA" id="ARBA00001974"/>
    </source>
</evidence>
<comment type="cofactor">
    <cofactor evidence="1 4">
        <name>FAD</name>
        <dbReference type="ChEBI" id="CHEBI:57692"/>
    </cofactor>
</comment>
<feature type="transmembrane region" description="Helical" evidence="4">
    <location>
        <begin position="42"/>
        <end position="67"/>
    </location>
</feature>
<comment type="caution">
    <text evidence="6">The sequence shown here is derived from an EMBL/GenBank/DDBJ whole genome shotgun (WGS) entry which is preliminary data.</text>
</comment>
<dbReference type="GO" id="GO:0016491">
    <property type="term" value="F:oxidoreductase activity"/>
    <property type="evidence" value="ECO:0007669"/>
    <property type="project" value="UniProtKB-KW"/>
</dbReference>
<feature type="binding site" evidence="3">
    <location>
        <begin position="613"/>
        <end position="614"/>
    </location>
    <ligand>
        <name>FAD</name>
        <dbReference type="ChEBI" id="CHEBI:57692"/>
    </ligand>
</feature>
<dbReference type="Gene3D" id="3.90.660.10">
    <property type="match status" value="1"/>
</dbReference>
<dbReference type="Gene3D" id="1.10.405.10">
    <property type="entry name" value="Guanine Nucleotide Dissociation Inhibitor, domain 1"/>
    <property type="match status" value="1"/>
</dbReference>
<dbReference type="PANTHER" id="PTHR35394:SF5">
    <property type="entry name" value="DUF3176 DOMAIN-CONTAINING PROTEIN"/>
    <property type="match status" value="1"/>
</dbReference>
<dbReference type="InterPro" id="IPR021514">
    <property type="entry name" value="DUF3176"/>
</dbReference>
<feature type="binding site" evidence="3">
    <location>
        <position position="909"/>
    </location>
    <ligand>
        <name>substrate</name>
    </ligand>
</feature>
<feature type="transmembrane region" description="Helical" evidence="4">
    <location>
        <begin position="145"/>
        <end position="163"/>
    </location>
</feature>
<evidence type="ECO:0000313" key="6">
    <source>
        <dbReference type="EMBL" id="KAF9877503.1"/>
    </source>
</evidence>
<evidence type="ECO:0000256" key="4">
    <source>
        <dbReference type="RuleBase" id="RU362067"/>
    </source>
</evidence>
<protein>
    <recommendedName>
        <fullName evidence="4">Amine oxidase</fullName>
        <ecNumber evidence="4">1.4.3.-</ecNumber>
    </recommendedName>
</protein>
<dbReference type="EC" id="1.4.3.-" evidence="4"/>
<dbReference type="InterPro" id="IPR002937">
    <property type="entry name" value="Amino_oxidase"/>
</dbReference>
<dbReference type="AlphaFoldDB" id="A0A9P6I6Z3"/>
<evidence type="ECO:0000259" key="5">
    <source>
        <dbReference type="Pfam" id="PF01593"/>
    </source>
</evidence>
<dbReference type="Pfam" id="PF01593">
    <property type="entry name" value="Amino_oxidase"/>
    <property type="match status" value="1"/>
</dbReference>
<gene>
    <name evidence="6" type="ORF">CkaCkLH20_05203</name>
</gene>
<dbReference type="OrthoDB" id="7777654at2759"/>
<dbReference type="Gene3D" id="3.50.50.60">
    <property type="entry name" value="FAD/NAD(P)-binding domain"/>
    <property type="match status" value="1"/>
</dbReference>
<dbReference type="InterPro" id="IPR001613">
    <property type="entry name" value="Flavin_amine_oxidase"/>
</dbReference>
<reference evidence="6" key="2">
    <citation type="submission" date="2020-11" db="EMBL/GenBank/DDBJ databases">
        <title>Whole genome sequencing of Colletotrichum sp.</title>
        <authorList>
            <person name="Li H."/>
        </authorList>
    </citation>
    <scope>NUCLEOTIDE SEQUENCE</scope>
    <source>
        <strain evidence="6">CkLH20</strain>
    </source>
</reference>
<organism evidence="6 7">
    <name type="scientific">Colletotrichum karsti</name>
    <dbReference type="NCBI Taxonomy" id="1095194"/>
    <lineage>
        <taxon>Eukaryota</taxon>
        <taxon>Fungi</taxon>
        <taxon>Dikarya</taxon>
        <taxon>Ascomycota</taxon>
        <taxon>Pezizomycotina</taxon>
        <taxon>Sordariomycetes</taxon>
        <taxon>Hypocreomycetidae</taxon>
        <taxon>Glomerellales</taxon>
        <taxon>Glomerellaceae</taxon>
        <taxon>Colletotrichum</taxon>
        <taxon>Colletotrichum boninense species complex</taxon>
    </lineage>
</organism>
<comment type="similarity">
    <text evidence="4">Belongs to the flavin monoamine oxidase family.</text>
</comment>
<feature type="binding site" evidence="3">
    <location>
        <position position="810"/>
    </location>
    <ligand>
        <name>FAD</name>
        <dbReference type="ChEBI" id="CHEBI:57692"/>
    </ligand>
</feature>
<keyword evidence="2 4" id="KW-0560">Oxidoreductase</keyword>